<dbReference type="EMBL" id="UZAH01000161">
    <property type="protein sequence ID" value="VDO18634.1"/>
    <property type="molecule type" value="Genomic_DNA"/>
</dbReference>
<accession>A0A3P7U2B9</accession>
<reference evidence="2 3" key="1">
    <citation type="submission" date="2018-11" db="EMBL/GenBank/DDBJ databases">
        <authorList>
            <consortium name="Pathogen Informatics"/>
        </authorList>
    </citation>
    <scope>NUCLEOTIDE SEQUENCE [LARGE SCALE GENOMIC DNA]</scope>
</reference>
<name>A0A183F2B3_HELPZ</name>
<accession>A0A183F2B3</accession>
<gene>
    <name evidence="2" type="ORF">HPBE_LOCUS252</name>
</gene>
<dbReference type="WBParaSite" id="HPBE_0000025101-mRNA-1">
    <property type="protein sequence ID" value="HPBE_0000025101-mRNA-1"/>
    <property type="gene ID" value="HPBE_0000025101"/>
</dbReference>
<reference evidence="4" key="2">
    <citation type="submission" date="2019-09" db="UniProtKB">
        <authorList>
            <consortium name="WormBaseParasite"/>
        </authorList>
    </citation>
    <scope>IDENTIFICATION</scope>
</reference>
<proteinExistence type="predicted"/>
<evidence type="ECO:0000313" key="3">
    <source>
        <dbReference type="Proteomes" id="UP000050761"/>
    </source>
</evidence>
<organism evidence="3 4">
    <name type="scientific">Heligmosomoides polygyrus</name>
    <name type="common">Parasitic roundworm</name>
    <dbReference type="NCBI Taxonomy" id="6339"/>
    <lineage>
        <taxon>Eukaryota</taxon>
        <taxon>Metazoa</taxon>
        <taxon>Ecdysozoa</taxon>
        <taxon>Nematoda</taxon>
        <taxon>Chromadorea</taxon>
        <taxon>Rhabditida</taxon>
        <taxon>Rhabditina</taxon>
        <taxon>Rhabditomorpha</taxon>
        <taxon>Strongyloidea</taxon>
        <taxon>Heligmosomidae</taxon>
        <taxon>Heligmosomoides</taxon>
    </lineage>
</organism>
<dbReference type="AlphaFoldDB" id="A0A183F2B3"/>
<feature type="region of interest" description="Disordered" evidence="1">
    <location>
        <begin position="1"/>
        <end position="37"/>
    </location>
</feature>
<keyword evidence="3" id="KW-1185">Reference proteome</keyword>
<sequence>MYVPTPPPPPRRRSPARSCHSPLSHSQPQPPLGKHDDYRSCQHITLSDLVITRCSTIGSVSVAVRRPTQPAIFFVDDDFDEIEISRRPIARYLVVVDDGGAKLAVPLSVISIIRSLSLPYQVGVALLFKKDKDFDASGRCEGFFSRVLSSSDFRRPFSEEFLLEDDGS</sequence>
<evidence type="ECO:0000256" key="1">
    <source>
        <dbReference type="SAM" id="MobiDB-lite"/>
    </source>
</evidence>
<feature type="compositionally biased region" description="Low complexity" evidence="1">
    <location>
        <begin position="16"/>
        <end position="27"/>
    </location>
</feature>
<evidence type="ECO:0000313" key="4">
    <source>
        <dbReference type="WBParaSite" id="HPBE_0000025101-mRNA-1"/>
    </source>
</evidence>
<dbReference type="Proteomes" id="UP000050761">
    <property type="component" value="Unassembled WGS sequence"/>
</dbReference>
<protein>
    <submittedName>
        <fullName evidence="4">Velvet domain-containing protein</fullName>
    </submittedName>
</protein>
<evidence type="ECO:0000313" key="2">
    <source>
        <dbReference type="EMBL" id="VDO18634.1"/>
    </source>
</evidence>